<name>A0ABV9P594_9FLAO</name>
<sequence length="152" mass="17466">MKLKLIMLFSFILFVSCNKNKVYHQFDKNFESNRWKDSDSKTYDFSISEEKNYDIVIEFSHIYDYDMASVPLVIKMKNPDGNETIENLDLPIKDDSGKHLAECGGDICDLYYTYKSNQKLAIGDYSISIGNKSKYGFLPNVLGIGLTVNRSK</sequence>
<evidence type="ECO:0000313" key="2">
    <source>
        <dbReference type="Proteomes" id="UP001595885"/>
    </source>
</evidence>
<protein>
    <recommendedName>
        <fullName evidence="3">Gliding motility lipoprotein GldH</fullName>
    </recommendedName>
</protein>
<dbReference type="Pfam" id="PF14109">
    <property type="entry name" value="GldH_lipo"/>
    <property type="match status" value="1"/>
</dbReference>
<proteinExistence type="predicted"/>
<dbReference type="RefSeq" id="WP_379739869.1">
    <property type="nucleotide sequence ID" value="NZ_JBHSGW010000004.1"/>
</dbReference>
<evidence type="ECO:0008006" key="3">
    <source>
        <dbReference type="Google" id="ProtNLM"/>
    </source>
</evidence>
<dbReference type="EMBL" id="JBHSGW010000004">
    <property type="protein sequence ID" value="MFC4739786.1"/>
    <property type="molecule type" value="Genomic_DNA"/>
</dbReference>
<dbReference type="PROSITE" id="PS51257">
    <property type="entry name" value="PROKAR_LIPOPROTEIN"/>
    <property type="match status" value="1"/>
</dbReference>
<reference evidence="2" key="1">
    <citation type="journal article" date="2019" name="Int. J. Syst. Evol. Microbiol.">
        <title>The Global Catalogue of Microorganisms (GCM) 10K type strain sequencing project: providing services to taxonomists for standard genome sequencing and annotation.</title>
        <authorList>
            <consortium name="The Broad Institute Genomics Platform"/>
            <consortium name="The Broad Institute Genome Sequencing Center for Infectious Disease"/>
            <person name="Wu L."/>
            <person name="Ma J."/>
        </authorList>
    </citation>
    <scope>NUCLEOTIDE SEQUENCE [LARGE SCALE GENOMIC DNA]</scope>
    <source>
        <strain evidence="2">CCUG 50349</strain>
    </source>
</reference>
<dbReference type="Proteomes" id="UP001595885">
    <property type="component" value="Unassembled WGS sequence"/>
</dbReference>
<organism evidence="1 2">
    <name type="scientific">Flavobacterium ponti</name>
    <dbReference type="NCBI Taxonomy" id="665133"/>
    <lineage>
        <taxon>Bacteria</taxon>
        <taxon>Pseudomonadati</taxon>
        <taxon>Bacteroidota</taxon>
        <taxon>Flavobacteriia</taxon>
        <taxon>Flavobacteriales</taxon>
        <taxon>Flavobacteriaceae</taxon>
        <taxon>Flavobacterium</taxon>
    </lineage>
</organism>
<accession>A0ABV9P594</accession>
<evidence type="ECO:0000313" key="1">
    <source>
        <dbReference type="EMBL" id="MFC4739786.1"/>
    </source>
</evidence>
<dbReference type="InterPro" id="IPR020018">
    <property type="entry name" value="Motility-assoc_lipoprot_GldH"/>
</dbReference>
<comment type="caution">
    <text evidence="1">The sequence shown here is derived from an EMBL/GenBank/DDBJ whole genome shotgun (WGS) entry which is preliminary data.</text>
</comment>
<keyword evidence="2" id="KW-1185">Reference proteome</keyword>
<gene>
    <name evidence="1" type="ORF">ACFO3U_07230</name>
</gene>